<feature type="transmembrane region" description="Helical" evidence="16">
    <location>
        <begin position="4688"/>
        <end position="4709"/>
    </location>
</feature>
<dbReference type="PROSITE" id="PS51111">
    <property type="entry name" value="REJ"/>
    <property type="match status" value="1"/>
</dbReference>
<keyword evidence="6 16" id="KW-0812">Transmembrane</keyword>
<dbReference type="Pfam" id="PF01825">
    <property type="entry name" value="GPS"/>
    <property type="match status" value="1"/>
</dbReference>
<evidence type="ECO:0000256" key="8">
    <source>
        <dbReference type="ARBA" id="ARBA00022989"/>
    </source>
</evidence>
<evidence type="ECO:0000259" key="17">
    <source>
        <dbReference type="PROSITE" id="PS50041"/>
    </source>
</evidence>
<accession>A0ABY7DGQ8</accession>
<feature type="compositionally biased region" description="Polar residues" evidence="15">
    <location>
        <begin position="4054"/>
        <end position="4072"/>
    </location>
</feature>
<dbReference type="InterPro" id="IPR014010">
    <property type="entry name" value="REJ_dom"/>
</dbReference>
<evidence type="ECO:0000256" key="9">
    <source>
        <dbReference type="ARBA" id="ARBA00023069"/>
    </source>
</evidence>
<keyword evidence="10 16" id="KW-0472">Membrane</keyword>
<keyword evidence="11" id="KW-0325">Glycoprotein</keyword>
<dbReference type="Gene3D" id="2.60.40.10">
    <property type="entry name" value="Immunoglobulins"/>
    <property type="match status" value="4"/>
</dbReference>
<reference evidence="21" key="1">
    <citation type="submission" date="2022-11" db="EMBL/GenBank/DDBJ databases">
        <title>Centuries of genome instability and evolution in soft-shell clam transmissible cancer (bioRxiv).</title>
        <authorList>
            <person name="Hart S.F.M."/>
            <person name="Yonemitsu M.A."/>
            <person name="Giersch R.M."/>
            <person name="Beal B.F."/>
            <person name="Arriagada G."/>
            <person name="Davis B.W."/>
            <person name="Ostrander E.A."/>
            <person name="Goff S.P."/>
            <person name="Metzger M.J."/>
        </authorList>
    </citation>
    <scope>NUCLEOTIDE SEQUENCE</scope>
    <source>
        <strain evidence="21">MELC-2E11</strain>
        <tissue evidence="21">Siphon/mantle</tissue>
    </source>
</reference>
<feature type="compositionally biased region" description="Polar residues" evidence="15">
    <location>
        <begin position="5084"/>
        <end position="5096"/>
    </location>
</feature>
<evidence type="ECO:0000256" key="6">
    <source>
        <dbReference type="ARBA" id="ARBA00022692"/>
    </source>
</evidence>
<feature type="transmembrane region" description="Helical" evidence="16">
    <location>
        <begin position="3951"/>
        <end position="3972"/>
    </location>
</feature>
<dbReference type="PANTHER" id="PTHR46730:SF1">
    <property type="entry name" value="PLAT DOMAIN-CONTAINING PROTEIN"/>
    <property type="match status" value="1"/>
</dbReference>
<protein>
    <submittedName>
        <fullName evidence="21">PKD1-like protein</fullName>
    </submittedName>
</protein>
<comment type="caution">
    <text evidence="13">Lacks conserved residue(s) required for the propagation of feature annotation.</text>
</comment>
<feature type="transmembrane region" description="Helical" evidence="16">
    <location>
        <begin position="4729"/>
        <end position="4751"/>
    </location>
</feature>
<dbReference type="SMART" id="SM00089">
    <property type="entry name" value="PKD"/>
    <property type="match status" value="9"/>
</dbReference>
<dbReference type="SMART" id="SM00303">
    <property type="entry name" value="GPS"/>
    <property type="match status" value="1"/>
</dbReference>
<evidence type="ECO:0000256" key="12">
    <source>
        <dbReference type="ARBA" id="ARBA00023273"/>
    </source>
</evidence>
<keyword evidence="9" id="KW-0969">Cilium</keyword>
<organism evidence="21 22">
    <name type="scientific">Mya arenaria</name>
    <name type="common">Soft-shell clam</name>
    <dbReference type="NCBI Taxonomy" id="6604"/>
    <lineage>
        <taxon>Eukaryota</taxon>
        <taxon>Metazoa</taxon>
        <taxon>Spiralia</taxon>
        <taxon>Lophotrochozoa</taxon>
        <taxon>Mollusca</taxon>
        <taxon>Bivalvia</taxon>
        <taxon>Autobranchia</taxon>
        <taxon>Heteroconchia</taxon>
        <taxon>Euheterodonta</taxon>
        <taxon>Imparidentia</taxon>
        <taxon>Neoheterodontei</taxon>
        <taxon>Myida</taxon>
        <taxon>Myoidea</taxon>
        <taxon>Myidae</taxon>
        <taxon>Mya</taxon>
    </lineage>
</organism>
<dbReference type="Proteomes" id="UP001164746">
    <property type="component" value="Chromosome 2"/>
</dbReference>
<dbReference type="InterPro" id="IPR006149">
    <property type="entry name" value="EB_dom"/>
</dbReference>
<evidence type="ECO:0000256" key="4">
    <source>
        <dbReference type="ARBA" id="ARBA00022475"/>
    </source>
</evidence>
<dbReference type="PANTHER" id="PTHR46730">
    <property type="entry name" value="POLYCYSTIN-1"/>
    <property type="match status" value="1"/>
</dbReference>
<dbReference type="Pfam" id="PF00801">
    <property type="entry name" value="PKD"/>
    <property type="match status" value="7"/>
</dbReference>
<evidence type="ECO:0000259" key="19">
    <source>
        <dbReference type="PROSITE" id="PS50095"/>
    </source>
</evidence>
<feature type="transmembrane region" description="Helical" evidence="16">
    <location>
        <begin position="4649"/>
        <end position="4667"/>
    </location>
</feature>
<feature type="domain" description="PKD" evidence="18">
    <location>
        <begin position="1732"/>
        <end position="1790"/>
    </location>
</feature>
<dbReference type="SUPFAM" id="SSF56436">
    <property type="entry name" value="C-type lectin-like"/>
    <property type="match status" value="2"/>
</dbReference>
<dbReference type="InterPro" id="IPR036392">
    <property type="entry name" value="PLAT/LH2_dom_sf"/>
</dbReference>
<evidence type="ECO:0000313" key="22">
    <source>
        <dbReference type="Proteomes" id="UP001164746"/>
    </source>
</evidence>
<feature type="transmembrane region" description="Helical" evidence="16">
    <location>
        <begin position="4772"/>
        <end position="4796"/>
    </location>
</feature>
<evidence type="ECO:0000256" key="10">
    <source>
        <dbReference type="ARBA" id="ARBA00023136"/>
    </source>
</evidence>
<feature type="coiled-coil region" evidence="14">
    <location>
        <begin position="4964"/>
        <end position="4991"/>
    </location>
</feature>
<feature type="transmembrane region" description="Helical" evidence="16">
    <location>
        <begin position="4317"/>
        <end position="4345"/>
    </location>
</feature>
<dbReference type="Pfam" id="PF01683">
    <property type="entry name" value="EB"/>
    <property type="match status" value="1"/>
</dbReference>
<evidence type="ECO:0000259" key="20">
    <source>
        <dbReference type="PROSITE" id="PS51111"/>
    </source>
</evidence>
<evidence type="ECO:0000256" key="3">
    <source>
        <dbReference type="ARBA" id="ARBA00007200"/>
    </source>
</evidence>
<dbReference type="SUPFAM" id="SSF49299">
    <property type="entry name" value="PKD domain"/>
    <property type="match status" value="7"/>
</dbReference>
<feature type="compositionally biased region" description="Polar residues" evidence="15">
    <location>
        <begin position="5043"/>
        <end position="5055"/>
    </location>
</feature>
<evidence type="ECO:0000256" key="15">
    <source>
        <dbReference type="SAM" id="MobiDB-lite"/>
    </source>
</evidence>
<evidence type="ECO:0000256" key="5">
    <source>
        <dbReference type="ARBA" id="ARBA00022614"/>
    </source>
</evidence>
<feature type="domain" description="PKD" evidence="18">
    <location>
        <begin position="2730"/>
        <end position="2774"/>
    </location>
</feature>
<feature type="domain" description="REJ" evidence="20">
    <location>
        <begin position="2789"/>
        <end position="3142"/>
    </location>
</feature>
<dbReference type="CDD" id="cd00146">
    <property type="entry name" value="PKD"/>
    <property type="match status" value="1"/>
</dbReference>
<keyword evidence="8 16" id="KW-1133">Transmembrane helix</keyword>
<dbReference type="InterPro" id="IPR001611">
    <property type="entry name" value="Leu-rich_rpt"/>
</dbReference>
<dbReference type="SMART" id="SM00308">
    <property type="entry name" value="LH2"/>
    <property type="match status" value="1"/>
</dbReference>
<dbReference type="Gene3D" id="3.80.10.10">
    <property type="entry name" value="Ribonuclease Inhibitor"/>
    <property type="match status" value="2"/>
</dbReference>
<feature type="domain" description="PKD" evidence="18">
    <location>
        <begin position="1518"/>
        <end position="1595"/>
    </location>
</feature>
<dbReference type="EMBL" id="CP111013">
    <property type="protein sequence ID" value="WAQ96468.1"/>
    <property type="molecule type" value="Genomic_DNA"/>
</dbReference>
<dbReference type="InterPro" id="IPR016187">
    <property type="entry name" value="CTDL_fold"/>
</dbReference>
<evidence type="ECO:0000256" key="1">
    <source>
        <dbReference type="ARBA" id="ARBA00004138"/>
    </source>
</evidence>
<feature type="region of interest" description="Disordered" evidence="15">
    <location>
        <begin position="4140"/>
        <end position="4229"/>
    </location>
</feature>
<sequence length="5111" mass="562190">MPSPHDSPSCQRSMRKTFPPFSSVSHGTFGEVSPHTGTPEVLPGQCCKSHMSRRKYHRPGMLSSRGSNVLVFGLLWCLLFSGAPRGADAQYTCQPGCTCDAWKLDGNKWTNVSCAGADLTEVPIDGKEGADVFKLDISNNNITSISVSDFQFFYNLVELNLAGNTQYASNFDQDILKDTNFSYVGLDSISRNMFRELQELKLLDLSHNNIDSLDADLFKNLNLEVIILSGNNLQGFWNDYIDKKAFNDLDKLDTLILSDNRITDLPKDLLKEIDESIKTLDLSDNPITSVSNDFLDDADQLTNLDLSNCGISSLDRSVFRDVTSLTTLNLANNDLDNLHGDIFDACRDLSSLDLSSNQLSTISTNLFDRQSSISVDFSNNPFTCDCNVRDFLYELRYHLSKTLETEDLVKCTDAMGNQHVYLDYWTTDCSGNLKDSCTTLSDCMVRNADCDGGICVCQSSYYKNNGEGTAGGLCKPKVNLDYPCDMNSACRTANAECASSKCQCLEGYYDDSPKYLGEVELEETCTMDSMCLTENSQCSTSNLCECTSAYYDDNGYFMNGGECVLKLSLSSSCNESYQCAEANSECLAGICDCSEGYHNIANSGKCQVDKNVKQIQPIKHIYWKKRSKRDASFLQRFCKTYGIPTSSCGADTFFSCTSNSSLDAVEVRFNLADVISNDTACQELCFTNGHVHYLIEGDVCLCGDLYSTGTCCPYVTSPCNRKTFLGPQTSKSSAGIVVDYIPQLQVGEAHTFSMKTSMAIINENRWSYGDSEKETVISSSASSVQHTFTHSGLFYVTVKACISSVPICEEAYIPVRVQERPANLTTYLTGYSKADVNKNLSDIFATFTSGYDFAIQWAREDSSSNVFKKQGCPDNWHSHRYSCIRLVTSSASSFDNAQSACMSYASSTTFRLGGEKVGGVWQWKFDGSKTVFDDNDLDSHTGGNCVILQGNTGKLTSVSCAASMAYACMNETIDCSLGGTQHPDGYCYVMPSGQVKNWSQAQAYCESQYNGWLANITSTGTQTLVTSLMGTVSSAWFGLSKTSSYYIWADKSSFNDGSPEYAQTITSNTKDCFVTTSANTWTTDSCSMVYNFVCQYSENIERITVPSFVAGVGDLDITQGTSLQQIVSTDNFPTSTQTTEIYMMPGIQFSKSGKVRSWVFRSEMLGANDSFDVALQVYRPSCSSGTLYQPGCAGTKHATCSSTTYTCTTDTCSDSQYFCYLSNQCKFFNQSCTCNSEGSSATAACAGSVVMPEYQLVSQTQLTVAIPGENWFIVPAGDISVQPLDVIGFQFVSGKNVIKCENMPSGVDQQTLFKASVTGWLEKTHSYTSTSTSMDLTCYIQAIYTNDKMEFIPQNLASSSSSSIGDFEFSIKILDTETQALSVTLAEGIEDIFWVYPGLNNIATDVNSLGTVYTEYNKVYDLTVRVERGNDVTSVWSIDTSQTVTFSDTCSATVTALFADRCNASLFWAEKPFASFTYNTSTIGVETLSIIFSNILGPVQKTLTIYTDKMVSGLTFTQTSPSIDANTVALNEESVFDATISEGTNVTYSFKVGGSTVLSTNSTLFYTFTTIGTFIVEVTVQNKLGQIKANLTVYVKNRANFANCMFVNTLNVAAVGLPYTLTLQCDTNTNAQVKAIWELSDRSSNITGSVFATSSSKATFNQNVTFTSVSSGVNVVAYAQDPFSISSVTTSVIVYNQIPSVSLTLSENQVLPSTQINFTAAIPSSLGNLGTVMYTFDFGDGSANVNSSAGEVSHAFTVKGNYSVIVVASNGPSTVSATEYAEVYELISGLSVTYDGPKQMGSPVTFTASISTGNLLTYRFSSSTLFNVTQASETFTHTFSNAGDYPVTVLASNAFSSKEETIMSYIIESNDIKIVGLKIDGAAPSGCLRKGVPYNFSIEIIHYDATAVTIDWNFGNGLVQNLGPSSVSEGYSAAGNYTLTVTARYAPQSAVKALSQDLCIEEAISNAVIKLSSPVAFPSSGSVNKSVTYTVDAGNPVHIEWSTNATVLGTTTVSPIEIQFSSEGFYYISLNASNTINHEYVTKVVEVIQEISNLTIMCSSCVEKNGDLYVEKSKSYTYIVTSLGSQVSYSWDMGDSSSSKSGSSVRHSYSTAQSYTLRVTASSAVSSSIMESVKIYVEEAITQVELATHLFDWTNNLRAGTTSKNLQLSDTGQFKATIKPTSLPTAGLVYIWQYDTSLTPIESASEIGSYKYDTLGLKSVTVTASNSVNNVTSSPLEIYVIMPITEINVTQNGEFLSSTDANIVALNKQYTFTASSYQITQGSETYLFIVRKNGVLVAISSDDTSSTFSFNFTTTLPYSLRVSVKNSITSTSFEMQYDIEAITPISGAFINALAGEDGNITLGETYQLTGGSTVGKYPLFRWSYTQSPVAGEVFPSYPTNATTVTFTPQNVGIYVITLEVYNLVSTPQLANYTINVQQGVSGVDIGVSMTVPDALRVGTTKNFTAVVATGTGLAYNWEMFETGVSVSTSTSQLFTYNFTTEALYNVTLKIMNYASEGFDYLEIYSLNTVPTFNLQVTGGINVPSTNYIAVATGTNLTFSSDLSSTAFITFDWQVNSSSVASTTSVERFFSPADLYLVTLDAENKISGETNQQYILVQDLIQGLTVHGCNYTMLLGSSLTLTASQTQGTDIGYSWQTETLSSPHTDLTLTVQYFSVGKYSVNVTATNYVSEENMHCFVTYLGPIGNLAVTKSQYSFVYFPITFNVTGDYIDPANFTWHFTSGGPGNQTTTTPTLTVTFANTGAFNLTVVVDNGVSQDTIIYAFNIENLLCSIPTLFIYGDEDKTRLRSRQIEFSMNVNTNDCQAYTSENVWTIYSASSCKNSLTSVVTLNSSIVSQTPDLTLPALTLDYGSYCIEFTHQYMNTPVIDQKYINLTIVASDLVAIISGGSEVSRVAGSDLTLNGSASFDPDNVPAKTLIFTWECTQDAGASSGTSVCAQIKSKTTNFVDLTSLNLTTGDEYTVTLTVSAAGRTNGTTTQKIIIVSSMTPQVEVECISSWAYGHSFLTVSKSMSFEGKCVKGCTDSSTYEWKVIDTATGSTVNIQDVATTTGLTKHNFVLKPDTLSDSKTYTFRLEVTEVGTGFSQVEMAPGSKPSGGSCTVQPTTGLVPGAKASVLCQNFQDTDTTSGIYYLVKVISPSTLKEYIAYYGSGAALDIYLAPFYGTNFESVQVQVDVINDHTAPTLTGNQTNKVHYIRDHMVDKLGTIINQNNPQLLVQYCTAMLNFLNDQSELGVGTSEVRMALREVIATTISGLPLANIHFVKQVSYAIELLAAYPEELSSETPWLLINAFDELLSKMQSLIKRGHDKADYQADALITSIPRVQQALQSEGTLIGDPFTLSVFGSLDDLRMDISSSIPFQGSTLSDLTIKTVEFSIQLMLIPLQSLLADENPILYTSDGLSYEAAHRSVGSVGSDFDFEGFKLFVPEDIITYTSYSEDSIFQLVSVSTAVNPYSSDFGEMSTNVLSTGFYDVSGTAVTVKNLPSDSSVIMYMFFANATKYEINSTGLVNSPGYNPFDGMIYHNKTLNENTRYETILTMPVLDGESMHVQVRVNFSGFPNAVLTAKLKKNGEQYSSTLSLNDELMSDLQADHRNYTFYIPPSEIDLASDVFKLEVESTHTATVFVGIYNAKCHYFDEDTVSWQDTGCVPMTYSIAYVTACKCDHMTSFGGTLFVSPDELDFTDLTRLDIANNPVAIITCSVLVFVYILLVAACRRMDILDIKRISLIPMCGKDGSFKYEVTVVTGRLPGAGTSAHVGIRLHGEYGKSARQHVGKAGAFKRNCSDTFMIAYEVNLGDLQKITIWHDNTGMSPSWYLSHVIVNDLQTDQKYYFFANQWLSLEMENGIISKEVKVAGAKEMNRFGHRMSTAMFNALADKHLWLSLLNRPAQSRFTRVQRLTTCFTLLFMFIGVNAMWYGLLKTSNEDLGWDDFGWEEIVLALVSNVMVIPFSIGIVFLFKKSRAKPNFLRDLQKPMTAQTLEIEDVCDNSQSGSFESSNTGAIPYDLERESTIDSVPHTLGGGLRRSRHVAQTQREKTDDSLYNQKPSVSVTNTSSESPLWNEDGILKWPDSVPSFDDGADSRPSTSSTVANQAALRQAAGKPGARKTIKGKEAARELLDELDKMENELKESETRSVRSQGSRRSSHSLKKPSMTKSNWGSLEDILQSDDESVADSGKHGPMRKRGSNVSQSGRKFNPRSDPRIGGGSRWPHPRESVVSATSGGSFVNAPPATSGITAGLRPGYYGEMTMESRDIQIPVYKEKCSLPPWCIYIAYTLCAVITVFSSIMVILYCFNFGYSQSMEWLLALVLSLVLSFLVIEPLKAFLIAVYVVAMFKNVEQDEDDDFMDITPTFDNSVQKLKDVKFKPIAGFALLQAKEEGRKVHRMNVLIRQFIAYVFYLWLLMVIVYVHFKYDSFLLTKHVENDFFVPKTSSGRNFTNLHSTEEFWDWTEHTFVDALYLRDTHTDEEHGYLLGAPRARLIPPCIAADSADRLGASTLTMRTCHGEGQYDEDTDTYQEGWNGSNANGSWKHYSAAQLGSTHKVGYVATYPGGGYPQELGTSYYETLTIIQDLKEKGWVDLLTRAVIFEFSIYNPGTDTTAVVAILAEFPLSGGVMASYEIQSQKLLWFQARKVDPLMVLESILFLVVIYSWIHITLQIREYGKQFFKQLWNYYEILTTLMATVSIGMYIGCVVEATNAFNSHIDNQTGFTNFERTAYIHVGTRYLQAWLLFLLMYKVVKQLRFIKFMHVYEEMFSDAMGQLLGAGLIFVILLLTYAQVGYLMYGRVVSGFESVGHTINTLLVMIRGEFDFWPMLDFQPVFSHFYVYSYYAFAYGLLVAFVIAILQNSYRSTKSKRYFKSTMEMQDYEMVEFMLKRFKLWAGIQKQKPAFRHVRFPGLPSISSRSSSSYSNRSAVSLQSAHSVVAQQEFSQVQLNSMLARMVPTWNAVLQRMDKIESIDKEEENLVKKAENEMKDLNWKCRINKLEREAKEILDWKNKPPAGDGKQGKQTLSKRPMQCKDNSDRRAPATVTGATARNQASAPSSDDKGAQSGRRPLSDQGARVDAAAPGPSTRRTSNQEKSTLQKFLKTVKPSKAAWNK</sequence>
<comment type="subcellular location">
    <subcellularLocation>
        <location evidence="2">Cell membrane</location>
        <topology evidence="2">Multi-pass membrane protein</topology>
    </subcellularLocation>
    <subcellularLocation>
        <location evidence="1">Cell projection</location>
        <location evidence="1">Cilium</location>
    </subcellularLocation>
</comment>
<dbReference type="InterPro" id="IPR016186">
    <property type="entry name" value="C-type_lectin-like/link_sf"/>
</dbReference>
<dbReference type="InterPro" id="IPR032675">
    <property type="entry name" value="LRR_dom_sf"/>
</dbReference>
<dbReference type="Pfam" id="PF02010">
    <property type="entry name" value="REJ"/>
    <property type="match status" value="1"/>
</dbReference>
<keyword evidence="14" id="KW-0175">Coiled coil</keyword>
<dbReference type="Pfam" id="PF01477">
    <property type="entry name" value="PLAT"/>
    <property type="match status" value="1"/>
</dbReference>
<keyword evidence="12" id="KW-0966">Cell projection</keyword>
<feature type="region of interest" description="Disordered" evidence="15">
    <location>
        <begin position="4027"/>
        <end position="4124"/>
    </location>
</feature>
<keyword evidence="7" id="KW-0677">Repeat</keyword>
<dbReference type="SUPFAM" id="SSF49723">
    <property type="entry name" value="Lipase/lipooxygenase domain (PLAT/LH2 domain)"/>
    <property type="match status" value="1"/>
</dbReference>
<dbReference type="InterPro" id="IPR003591">
    <property type="entry name" value="Leu-rich_rpt_typical-subtyp"/>
</dbReference>
<dbReference type="Gene3D" id="2.60.60.20">
    <property type="entry name" value="PLAT/LH2 domain"/>
    <property type="match status" value="1"/>
</dbReference>
<dbReference type="CDD" id="cd00037">
    <property type="entry name" value="CLECT"/>
    <property type="match status" value="2"/>
</dbReference>
<feature type="compositionally biased region" description="Polar residues" evidence="15">
    <location>
        <begin position="4096"/>
        <end position="4105"/>
    </location>
</feature>
<dbReference type="Pfam" id="PF20519">
    <property type="entry name" value="Polycystin_dom"/>
    <property type="match status" value="1"/>
</dbReference>
<keyword evidence="4" id="KW-1003">Cell membrane</keyword>
<dbReference type="InterPro" id="IPR035986">
    <property type="entry name" value="PKD_dom_sf"/>
</dbReference>
<dbReference type="Gene3D" id="3.10.100.10">
    <property type="entry name" value="Mannose-Binding Protein A, subunit A"/>
    <property type="match status" value="1"/>
</dbReference>
<dbReference type="InterPro" id="IPR013122">
    <property type="entry name" value="PKD1_2_channel"/>
</dbReference>
<evidence type="ECO:0000256" key="7">
    <source>
        <dbReference type="ARBA" id="ARBA00022737"/>
    </source>
</evidence>
<feature type="domain" description="PKD" evidence="18">
    <location>
        <begin position="1908"/>
        <end position="1943"/>
    </location>
</feature>
<dbReference type="PROSITE" id="PS50095">
    <property type="entry name" value="PLAT"/>
    <property type="match status" value="1"/>
</dbReference>
<evidence type="ECO:0000313" key="21">
    <source>
        <dbReference type="EMBL" id="WAQ96468.1"/>
    </source>
</evidence>
<dbReference type="InterPro" id="IPR001024">
    <property type="entry name" value="PLAT/LH2_dom"/>
</dbReference>
<evidence type="ECO:0000256" key="11">
    <source>
        <dbReference type="ARBA" id="ARBA00023180"/>
    </source>
</evidence>
<keyword evidence="5" id="KW-0433">Leucine-rich repeat</keyword>
<dbReference type="InterPro" id="IPR046791">
    <property type="entry name" value="Polycystin_dom"/>
</dbReference>
<dbReference type="InterPro" id="IPR003915">
    <property type="entry name" value="PKD_2"/>
</dbReference>
<dbReference type="PRINTS" id="PR01433">
    <property type="entry name" value="POLYCYSTIN2"/>
</dbReference>
<feature type="domain" description="PLAT" evidence="19">
    <location>
        <begin position="3752"/>
        <end position="3867"/>
    </location>
</feature>
<gene>
    <name evidence="21" type="ORF">MAR_029158</name>
</gene>
<proteinExistence type="inferred from homology"/>
<dbReference type="Pfam" id="PF13855">
    <property type="entry name" value="LRR_8"/>
    <property type="match status" value="2"/>
</dbReference>
<feature type="transmembrane region" description="Helical" evidence="16">
    <location>
        <begin position="4282"/>
        <end position="4305"/>
    </location>
</feature>
<dbReference type="PROSITE" id="PS50041">
    <property type="entry name" value="C_TYPE_LECTIN_2"/>
    <property type="match status" value="1"/>
</dbReference>
<dbReference type="InterPro" id="IPR002859">
    <property type="entry name" value="PKD/REJ-like"/>
</dbReference>
<feature type="transmembrane region" description="Helical" evidence="16">
    <location>
        <begin position="3913"/>
        <end position="3931"/>
    </location>
</feature>
<comment type="similarity">
    <text evidence="3">Belongs to the polycystin family.</text>
</comment>
<feature type="domain" description="C-type lectin" evidence="17">
    <location>
        <begin position="983"/>
        <end position="1095"/>
    </location>
</feature>
<keyword evidence="22" id="KW-1185">Reference proteome</keyword>
<feature type="transmembrane region" description="Helical" evidence="16">
    <location>
        <begin position="4836"/>
        <end position="4857"/>
    </location>
</feature>
<feature type="transmembrane region" description="Helical" evidence="16">
    <location>
        <begin position="3710"/>
        <end position="3729"/>
    </location>
</feature>
<feature type="domain" description="PKD" evidence="18">
    <location>
        <begin position="765"/>
        <end position="800"/>
    </location>
</feature>
<dbReference type="Pfam" id="PF08016">
    <property type="entry name" value="PKD_channel"/>
    <property type="match status" value="1"/>
</dbReference>
<evidence type="ECO:0000256" key="14">
    <source>
        <dbReference type="SAM" id="Coils"/>
    </source>
</evidence>
<dbReference type="SMART" id="SM00369">
    <property type="entry name" value="LRR_TYP"/>
    <property type="match status" value="6"/>
</dbReference>
<dbReference type="InterPro" id="IPR022409">
    <property type="entry name" value="PKD/Chitinase_dom"/>
</dbReference>
<dbReference type="InterPro" id="IPR000601">
    <property type="entry name" value="PKD_dom"/>
</dbReference>
<evidence type="ECO:0000256" key="2">
    <source>
        <dbReference type="ARBA" id="ARBA00004651"/>
    </source>
</evidence>
<dbReference type="InterPro" id="IPR001304">
    <property type="entry name" value="C-type_lectin-like"/>
</dbReference>
<feature type="domain" description="PKD" evidence="18">
    <location>
        <begin position="1801"/>
        <end position="1857"/>
    </location>
</feature>
<dbReference type="SUPFAM" id="SSF52058">
    <property type="entry name" value="L domain-like"/>
    <property type="match status" value="1"/>
</dbReference>
<evidence type="ECO:0000259" key="18">
    <source>
        <dbReference type="PROSITE" id="PS50093"/>
    </source>
</evidence>
<dbReference type="InterPro" id="IPR000203">
    <property type="entry name" value="GPS"/>
</dbReference>
<feature type="compositionally biased region" description="Basic and acidic residues" evidence="15">
    <location>
        <begin position="4140"/>
        <end position="4149"/>
    </location>
</feature>
<feature type="region of interest" description="Disordered" evidence="15">
    <location>
        <begin position="5005"/>
        <end position="5111"/>
    </location>
</feature>
<dbReference type="PROSITE" id="PS51450">
    <property type="entry name" value="LRR"/>
    <property type="match status" value="4"/>
</dbReference>
<evidence type="ECO:0000256" key="13">
    <source>
        <dbReference type="PROSITE-ProRule" id="PRU00152"/>
    </source>
</evidence>
<feature type="transmembrane region" description="Helical" evidence="16">
    <location>
        <begin position="4406"/>
        <end position="4424"/>
    </location>
</feature>
<feature type="domain" description="PKD" evidence="18">
    <location>
        <begin position="2075"/>
        <end position="2144"/>
    </location>
</feature>
<dbReference type="SMART" id="SM00034">
    <property type="entry name" value="CLECT"/>
    <property type="match status" value="2"/>
</dbReference>
<name>A0ABY7DGQ8_MYAAR</name>
<dbReference type="PROSITE" id="PS50093">
    <property type="entry name" value="PKD"/>
    <property type="match status" value="7"/>
</dbReference>
<evidence type="ECO:0000256" key="16">
    <source>
        <dbReference type="SAM" id="Phobius"/>
    </source>
</evidence>
<dbReference type="InterPro" id="IPR013783">
    <property type="entry name" value="Ig-like_fold"/>
</dbReference>